<feature type="non-terminal residue" evidence="2">
    <location>
        <position position="127"/>
    </location>
</feature>
<dbReference type="InterPro" id="IPR036047">
    <property type="entry name" value="F-box-like_dom_sf"/>
</dbReference>
<gene>
    <name evidence="2" type="ORF">GGX14DRAFT_297106</name>
</gene>
<comment type="caution">
    <text evidence="2">The sequence shown here is derived from an EMBL/GenBank/DDBJ whole genome shotgun (WGS) entry which is preliminary data.</text>
</comment>
<dbReference type="InterPro" id="IPR001810">
    <property type="entry name" value="F-box_dom"/>
</dbReference>
<dbReference type="Gene3D" id="1.20.1280.50">
    <property type="match status" value="1"/>
</dbReference>
<dbReference type="SUPFAM" id="SSF81383">
    <property type="entry name" value="F-box domain"/>
    <property type="match status" value="1"/>
</dbReference>
<evidence type="ECO:0000313" key="3">
    <source>
        <dbReference type="Proteomes" id="UP001219525"/>
    </source>
</evidence>
<accession>A0AAD6UZ27</accession>
<reference evidence="2" key="1">
    <citation type="submission" date="2023-03" db="EMBL/GenBank/DDBJ databases">
        <title>Massive genome expansion in bonnet fungi (Mycena s.s.) driven by repeated elements and novel gene families across ecological guilds.</title>
        <authorList>
            <consortium name="Lawrence Berkeley National Laboratory"/>
            <person name="Harder C.B."/>
            <person name="Miyauchi S."/>
            <person name="Viragh M."/>
            <person name="Kuo A."/>
            <person name="Thoen E."/>
            <person name="Andreopoulos B."/>
            <person name="Lu D."/>
            <person name="Skrede I."/>
            <person name="Drula E."/>
            <person name="Henrissat B."/>
            <person name="Morin E."/>
            <person name="Kohler A."/>
            <person name="Barry K."/>
            <person name="LaButti K."/>
            <person name="Morin E."/>
            <person name="Salamov A."/>
            <person name="Lipzen A."/>
            <person name="Mereny Z."/>
            <person name="Hegedus B."/>
            <person name="Baldrian P."/>
            <person name="Stursova M."/>
            <person name="Weitz H."/>
            <person name="Taylor A."/>
            <person name="Grigoriev I.V."/>
            <person name="Nagy L.G."/>
            <person name="Martin F."/>
            <person name="Kauserud H."/>
        </authorList>
    </citation>
    <scope>NUCLEOTIDE SEQUENCE</scope>
    <source>
        <strain evidence="2">9144</strain>
    </source>
</reference>
<keyword evidence="3" id="KW-1185">Reference proteome</keyword>
<feature type="non-terminal residue" evidence="2">
    <location>
        <position position="1"/>
    </location>
</feature>
<sequence>TNSAPSDFQTNEIHSLILSSEAEISDLGAEIVNVRRVLDRLELQRTRLADFVKSHRGVVSTIRRLPTDILDEIFSQYLSESGSPVHSPEALSRVVGVCKRWRTIVLASPLLWCHIALSMYNEVPHDS</sequence>
<dbReference type="AlphaFoldDB" id="A0AAD6UZ27"/>
<organism evidence="2 3">
    <name type="scientific">Mycena pura</name>
    <dbReference type="NCBI Taxonomy" id="153505"/>
    <lineage>
        <taxon>Eukaryota</taxon>
        <taxon>Fungi</taxon>
        <taxon>Dikarya</taxon>
        <taxon>Basidiomycota</taxon>
        <taxon>Agaricomycotina</taxon>
        <taxon>Agaricomycetes</taxon>
        <taxon>Agaricomycetidae</taxon>
        <taxon>Agaricales</taxon>
        <taxon>Marasmiineae</taxon>
        <taxon>Mycenaceae</taxon>
        <taxon>Mycena</taxon>
    </lineage>
</organism>
<proteinExistence type="predicted"/>
<dbReference type="EMBL" id="JARJCW010000089">
    <property type="protein sequence ID" value="KAJ7195631.1"/>
    <property type="molecule type" value="Genomic_DNA"/>
</dbReference>
<dbReference type="Pfam" id="PF12937">
    <property type="entry name" value="F-box-like"/>
    <property type="match status" value="1"/>
</dbReference>
<evidence type="ECO:0000259" key="1">
    <source>
        <dbReference type="Pfam" id="PF12937"/>
    </source>
</evidence>
<protein>
    <recommendedName>
        <fullName evidence="1">F-box domain-containing protein</fullName>
    </recommendedName>
</protein>
<dbReference type="Proteomes" id="UP001219525">
    <property type="component" value="Unassembled WGS sequence"/>
</dbReference>
<feature type="domain" description="F-box" evidence="1">
    <location>
        <begin position="62"/>
        <end position="117"/>
    </location>
</feature>
<evidence type="ECO:0000313" key="2">
    <source>
        <dbReference type="EMBL" id="KAJ7195631.1"/>
    </source>
</evidence>
<name>A0AAD6UZ27_9AGAR</name>